<dbReference type="EMBL" id="JACEEZ010020402">
    <property type="protein sequence ID" value="KAG0714593.1"/>
    <property type="molecule type" value="Genomic_DNA"/>
</dbReference>
<feature type="region of interest" description="Disordered" evidence="1">
    <location>
        <begin position="146"/>
        <end position="165"/>
    </location>
</feature>
<organism evidence="2 3">
    <name type="scientific">Chionoecetes opilio</name>
    <name type="common">Atlantic snow crab</name>
    <name type="synonym">Cancer opilio</name>
    <dbReference type="NCBI Taxonomy" id="41210"/>
    <lineage>
        <taxon>Eukaryota</taxon>
        <taxon>Metazoa</taxon>
        <taxon>Ecdysozoa</taxon>
        <taxon>Arthropoda</taxon>
        <taxon>Crustacea</taxon>
        <taxon>Multicrustacea</taxon>
        <taxon>Malacostraca</taxon>
        <taxon>Eumalacostraca</taxon>
        <taxon>Eucarida</taxon>
        <taxon>Decapoda</taxon>
        <taxon>Pleocyemata</taxon>
        <taxon>Brachyura</taxon>
        <taxon>Eubrachyura</taxon>
        <taxon>Majoidea</taxon>
        <taxon>Majidae</taxon>
        <taxon>Chionoecetes</taxon>
    </lineage>
</organism>
<sequence length="307" mass="34720">MTNRTENLNIPIFPFTGAMASTRKQWWLIGHPEENITGSRLPSKGQVLRKFYFHHGLEKKTKAEAAKETVEEVLGIWEKAGLPTSTLRYNKAKLLKLVEAYEGLQKHKKRASETARMKEDIFQGDRDDLFDVAHRDALEKTTNEEDRAFLISQSEDRSTSSMTGLDTVSARLQEKKRKREEAEVASSSSSSHEKTDGSDAEFKCLSPPKRRAGKKSDLILSKEVTTKLDRFKVSDPAVMAVVGAVAKATGQNIDNITLSTSFIRRHRRKNRKEVATAEKIELPERCLVLLHCDAMQLPDIAGRRKKR</sequence>
<feature type="compositionally biased region" description="Basic and acidic residues" evidence="1">
    <location>
        <begin position="146"/>
        <end position="158"/>
    </location>
</feature>
<protein>
    <submittedName>
        <fullName evidence="2">Uncharacterized protein</fullName>
    </submittedName>
</protein>
<dbReference type="Proteomes" id="UP000770661">
    <property type="component" value="Unassembled WGS sequence"/>
</dbReference>
<keyword evidence="3" id="KW-1185">Reference proteome</keyword>
<feature type="region of interest" description="Disordered" evidence="1">
    <location>
        <begin position="170"/>
        <end position="211"/>
    </location>
</feature>
<proteinExistence type="predicted"/>
<comment type="caution">
    <text evidence="2">The sequence shown here is derived from an EMBL/GenBank/DDBJ whole genome shotgun (WGS) entry which is preliminary data.</text>
</comment>
<dbReference type="AlphaFoldDB" id="A0A8J4XTR6"/>
<evidence type="ECO:0000313" key="3">
    <source>
        <dbReference type="Proteomes" id="UP000770661"/>
    </source>
</evidence>
<accession>A0A8J4XTR6</accession>
<reference evidence="2" key="1">
    <citation type="submission" date="2020-07" db="EMBL/GenBank/DDBJ databases">
        <title>The High-quality genome of the commercially important snow crab, Chionoecetes opilio.</title>
        <authorList>
            <person name="Jeong J.-H."/>
            <person name="Ryu S."/>
        </authorList>
    </citation>
    <scope>NUCLEOTIDE SEQUENCE</scope>
    <source>
        <strain evidence="2">MADBK_172401_WGS</strain>
        <tissue evidence="2">Digestive gland</tissue>
    </source>
</reference>
<gene>
    <name evidence="2" type="ORF">GWK47_013815</name>
</gene>
<dbReference type="OrthoDB" id="7697930at2759"/>
<name>A0A8J4XTR6_CHIOP</name>
<evidence type="ECO:0000256" key="1">
    <source>
        <dbReference type="SAM" id="MobiDB-lite"/>
    </source>
</evidence>
<evidence type="ECO:0000313" key="2">
    <source>
        <dbReference type="EMBL" id="KAG0714593.1"/>
    </source>
</evidence>
<feature type="compositionally biased region" description="Basic and acidic residues" evidence="1">
    <location>
        <begin position="191"/>
        <end position="202"/>
    </location>
</feature>